<dbReference type="InterPro" id="IPR011051">
    <property type="entry name" value="RmlC_Cupin_sf"/>
</dbReference>
<dbReference type="InterPro" id="IPR014710">
    <property type="entry name" value="RmlC-like_jellyroll"/>
</dbReference>
<dbReference type="InterPro" id="IPR006045">
    <property type="entry name" value="Cupin_1"/>
</dbReference>
<reference evidence="2" key="1">
    <citation type="submission" date="2021-10" db="EMBL/GenBank/DDBJ databases">
        <authorList>
            <person name="Piombo E."/>
        </authorList>
    </citation>
    <scope>NUCLEOTIDE SEQUENCE</scope>
</reference>
<evidence type="ECO:0000313" key="3">
    <source>
        <dbReference type="Proteomes" id="UP000775872"/>
    </source>
</evidence>
<dbReference type="PANTHER" id="PTHR36448:SF2">
    <property type="entry name" value="CUPIN TYPE-1 DOMAIN-CONTAINING PROTEIN"/>
    <property type="match status" value="1"/>
</dbReference>
<evidence type="ECO:0000313" key="2">
    <source>
        <dbReference type="EMBL" id="CAH0051420.1"/>
    </source>
</evidence>
<sequence length="129" mass="14158">MAKMELVRLESTKYVPNSTFPVIIYRNVLPVPDDQDAVKALLNGNGFRVDGFFGPYGLRHYHSNTHETYAFTAGQSTIILGRSESPDDENGTEIQVSKGDVLIIPAGTAHCNKTSSDDFLYAASYPKVS</sequence>
<accession>A0A9N9Z8G4</accession>
<proteinExistence type="predicted"/>
<feature type="domain" description="Cupin type-1" evidence="1">
    <location>
        <begin position="60"/>
        <end position="117"/>
    </location>
</feature>
<protein>
    <recommendedName>
        <fullName evidence="1">Cupin type-1 domain-containing protein</fullName>
    </recommendedName>
</protein>
<organism evidence="2 3">
    <name type="scientific">Clonostachys solani</name>
    <dbReference type="NCBI Taxonomy" id="160281"/>
    <lineage>
        <taxon>Eukaryota</taxon>
        <taxon>Fungi</taxon>
        <taxon>Dikarya</taxon>
        <taxon>Ascomycota</taxon>
        <taxon>Pezizomycotina</taxon>
        <taxon>Sordariomycetes</taxon>
        <taxon>Hypocreomycetidae</taxon>
        <taxon>Hypocreales</taxon>
        <taxon>Bionectriaceae</taxon>
        <taxon>Clonostachys</taxon>
    </lineage>
</organism>
<dbReference type="AlphaFoldDB" id="A0A9N9Z8G4"/>
<dbReference type="Pfam" id="PF00190">
    <property type="entry name" value="Cupin_1"/>
    <property type="match status" value="1"/>
</dbReference>
<dbReference type="CDD" id="cd02219">
    <property type="entry name" value="cupin_YjlB-like"/>
    <property type="match status" value="1"/>
</dbReference>
<comment type="caution">
    <text evidence="2">The sequence shown here is derived from an EMBL/GenBank/DDBJ whole genome shotgun (WGS) entry which is preliminary data.</text>
</comment>
<dbReference type="PANTHER" id="PTHR36448">
    <property type="entry name" value="BLR7373 PROTEIN"/>
    <property type="match status" value="1"/>
</dbReference>
<dbReference type="InterPro" id="IPR047121">
    <property type="entry name" value="YjiB-like"/>
</dbReference>
<dbReference type="EMBL" id="CABFOC020000040">
    <property type="protein sequence ID" value="CAH0051420.1"/>
    <property type="molecule type" value="Genomic_DNA"/>
</dbReference>
<dbReference type="Proteomes" id="UP000775872">
    <property type="component" value="Unassembled WGS sequence"/>
</dbReference>
<gene>
    <name evidence="2" type="ORF">CSOL1703_00014743</name>
</gene>
<keyword evidence="3" id="KW-1185">Reference proteome</keyword>
<dbReference type="Gene3D" id="2.60.120.10">
    <property type="entry name" value="Jelly Rolls"/>
    <property type="match status" value="1"/>
</dbReference>
<dbReference type="SUPFAM" id="SSF51182">
    <property type="entry name" value="RmlC-like cupins"/>
    <property type="match status" value="1"/>
</dbReference>
<evidence type="ECO:0000259" key="1">
    <source>
        <dbReference type="Pfam" id="PF00190"/>
    </source>
</evidence>
<name>A0A9N9Z8G4_9HYPO</name>
<dbReference type="OrthoDB" id="2446447at2759"/>